<name>A0A3D8K2S6_9BURK</name>
<dbReference type="RefSeq" id="WP_115533147.1">
    <property type="nucleotide sequence ID" value="NZ_QRGA01000005.1"/>
</dbReference>
<dbReference type="Proteomes" id="UP000256838">
    <property type="component" value="Unassembled WGS sequence"/>
</dbReference>
<comment type="caution">
    <text evidence="1">The sequence shown here is derived from an EMBL/GenBank/DDBJ whole genome shotgun (WGS) entry which is preliminary data.</text>
</comment>
<proteinExistence type="predicted"/>
<sequence>MQQIKLPPLAEGEIYLGGFVDANGDVEHTVIVDVVNDGASWQQQMDAAKARDCDLANAIEYAVIRLKHPKVVREDKTYWMNETVDWDSAFARCQNFLTGFQIIILKSASLCAVVVRRFKN</sequence>
<organism evidence="1 2">
    <name type="scientific">Trinickia dinghuensis</name>
    <dbReference type="NCBI Taxonomy" id="2291023"/>
    <lineage>
        <taxon>Bacteria</taxon>
        <taxon>Pseudomonadati</taxon>
        <taxon>Pseudomonadota</taxon>
        <taxon>Betaproteobacteria</taxon>
        <taxon>Burkholderiales</taxon>
        <taxon>Burkholderiaceae</taxon>
        <taxon>Trinickia</taxon>
    </lineage>
</organism>
<accession>A0A3D8K2S6</accession>
<evidence type="ECO:0000313" key="1">
    <source>
        <dbReference type="EMBL" id="RDU99175.1"/>
    </source>
</evidence>
<protein>
    <submittedName>
        <fullName evidence="1">DUF1566 domain-containing protein</fullName>
    </submittedName>
</protein>
<dbReference type="AlphaFoldDB" id="A0A3D8K2S6"/>
<dbReference type="EMBL" id="QRGA01000005">
    <property type="protein sequence ID" value="RDU99175.1"/>
    <property type="molecule type" value="Genomic_DNA"/>
</dbReference>
<keyword evidence="2" id="KW-1185">Reference proteome</keyword>
<dbReference type="OrthoDB" id="7349818at2"/>
<reference evidence="1 2" key="1">
    <citation type="submission" date="2018-08" db="EMBL/GenBank/DDBJ databases">
        <title>Paraburkholderia sp. DHOM06 isolated from forest soil.</title>
        <authorList>
            <person name="Gao Z.-H."/>
            <person name="Qiu L.-H."/>
        </authorList>
    </citation>
    <scope>NUCLEOTIDE SEQUENCE [LARGE SCALE GENOMIC DNA]</scope>
    <source>
        <strain evidence="1 2">DHOM06</strain>
    </source>
</reference>
<gene>
    <name evidence="1" type="ORF">DWV00_08600</name>
</gene>
<evidence type="ECO:0000313" key="2">
    <source>
        <dbReference type="Proteomes" id="UP000256838"/>
    </source>
</evidence>